<dbReference type="Proteomes" id="UP001408789">
    <property type="component" value="Unassembled WGS sequence"/>
</dbReference>
<keyword evidence="7" id="KW-1185">Reference proteome</keyword>
<evidence type="ECO:0000313" key="6">
    <source>
        <dbReference type="EMBL" id="KAK9051887.1"/>
    </source>
</evidence>
<dbReference type="PANTHER" id="PTHR47481:SF39">
    <property type="entry name" value="TRANSCRIPTION FACTOR INTERACTOR AND REGULATOR CCHC(ZN) FAMILY"/>
    <property type="match status" value="1"/>
</dbReference>
<evidence type="ECO:0000259" key="4">
    <source>
        <dbReference type="PROSITE" id="PS50222"/>
    </source>
</evidence>
<dbReference type="GO" id="GO:0015074">
    <property type="term" value="P:DNA integration"/>
    <property type="evidence" value="ECO:0007669"/>
    <property type="project" value="InterPro"/>
</dbReference>
<dbReference type="SUPFAM" id="SSF53098">
    <property type="entry name" value="Ribonuclease H-like"/>
    <property type="match status" value="1"/>
</dbReference>
<dbReference type="InterPro" id="IPR011992">
    <property type="entry name" value="EF-hand-dom_pair"/>
</dbReference>
<dbReference type="CDD" id="cd09272">
    <property type="entry name" value="RNase_HI_RT_Ty1"/>
    <property type="match status" value="1"/>
</dbReference>
<proteinExistence type="predicted"/>
<dbReference type="InterPro" id="IPR025724">
    <property type="entry name" value="GAG-pre-integrase_dom"/>
</dbReference>
<dbReference type="Gene3D" id="1.10.238.10">
    <property type="entry name" value="EF-hand"/>
    <property type="match status" value="2"/>
</dbReference>
<keyword evidence="2" id="KW-0106">Calcium</keyword>
<protein>
    <recommendedName>
        <fullName evidence="8">Integrase catalytic domain-containing protein</fullName>
    </recommendedName>
</protein>
<sequence length="1682" mass="189211">MANIQVLKDWFDRVDSDQKGGITSIQLQRALAVGNLQFPLTIVQQMIRMYDFDRNGTMSFEEFVALNKFLLKVARSQEHMLFCHYPKFTSLFITEDLLVELVLLRCSTSVLRFGEVHYSCIFEWGRGFLVPDEVYEALLKLNITMDSPAFYTVCESQIFFRPTLSTLAPVSAGPTPLDPPFLLRSAPSSAMANLTLFDQRERTTHNSHKFGFTLNQDNHGYWKTLITPFLITNGLYGYVDGSIPCPPATVTVTRPAAPTADDTAPAPVATTPNPQHAIWIANDAHVRMLLLSTISESAFLHVQGTTTSRDVWLALERAYSPQTASREYTLKTQLLRIQMKPDETSSAYLNRAQQYATALANIGEPMKEKDLVMLVVSGLREEYNGVKSAALSRQLVFNELHALFADHEYMLQKPSPSVPPTQAFHTASSVNPPPSPVANADAIKAVQNLAAQLGLQLQLPAQTQPPQAYYAGRNNYRPRNNNRQGRTGSQARPNLPNGPPEGNRNSFDWATSKNTVFGTCNRCGIGHIPSDCPKRDPSTIRQRSQPSANFADYRSQAPNVWLPDTGSSHHVANDLSSFDSATSYNGTDNLRVGDGKGLPILNIGSSHIRSPTKKFNLLNILHVPSIKSNLLSVQKFCHDNNVYFEFHATFFSVKDTSTHTTLLTGPASDGLYSFQLPRFQPVPKVSFFAIRASPSTWHQRLGHPNPQLLKSMLKFYQLPLQNSKFNSICDSCCIGKSSKLHLLSSNFKSSNILDLVFCDVWGPSSIISSDGHKYFLLCVDHFTKFMWFYPLKSKSDVFATFKQFTTMAERQFGTKLKSVQTDWGGEFRNLSSFFQSLGIIHRLSCPHTSEQNGIVERRHRHVVETGLTLLSQSHVPRRFWHFAFDTAVYLINRMPSRTNSSTSPFQHLFKRTPDYTFLRVFGSQCFPHLRPYNQHKMDFRSAPCVFLGYSPAHHGYRCLDPVTDRVYISRHVRFNESCFPFRIAPSANTPQSQPQTDPYVSSYPNPIVEEPPPTTSSNLSDLPTPPIRFTFQRKPKPATTEPPVSAPTTTETTNTPPPSTSNQPTPPPAQPASAQPRTRPPNLRPNPKKTKPHNISSFHTSTSDPESEPPSFTIANTDPRWREAMSVEYQALIRNGTWSLVPRVQGKNIVGCKWLYKIKRDPQGNIIRHKARLVAKGYRQQPGIDYQETFSPVVKATTIRLLLSLAITQKWNLRQLDIQNAFLHGDLQETVYLQQPPGFEDPAHPDHVCLLHKSLYGLKQAPRAWFHRLSTALLQLGFKGSKTDPSLFIYSSGGTLLYMLVYVDDIIVTGNNPSAIDKVVTRLSQLFPVQDMGRLAYFLGIEVVYTGSDLILSQKKYILDILKRAGLSEAKPVSSPMTPSTVLRLGDSPPCENPVKYRQTVGALQYATLSRPDIAFAVNKVCQFMHAPTENHWSAVKRILRYLQGTQSHGLLIQHNSARVLHAYADSSFPNVTAFSDADWAGCPDDRRSTGGYAIYLGSNLISWSARKQKTVSRSSTEAEYKALADTVCEITWLRALMHELRVPMSSAPTLWCDNLGATYLSANPVFHARTKHVEIDFHFVREQVARGNLHVQFITTDDQIADVFTKPLLAQRFIALRNKLKSFDKEKDGRFRLDDFMSLCIFVQSARNLFNSFDTSKQGRVTLDLNQFIYCSESTFFFFFL</sequence>
<dbReference type="InterPro" id="IPR013103">
    <property type="entry name" value="RVT_2"/>
</dbReference>
<evidence type="ECO:0008006" key="8">
    <source>
        <dbReference type="Google" id="ProtNLM"/>
    </source>
</evidence>
<evidence type="ECO:0000259" key="5">
    <source>
        <dbReference type="PROSITE" id="PS50994"/>
    </source>
</evidence>
<dbReference type="Pfam" id="PF14223">
    <property type="entry name" value="Retrotran_gag_2"/>
    <property type="match status" value="1"/>
</dbReference>
<dbReference type="InterPro" id="IPR043502">
    <property type="entry name" value="DNA/RNA_pol_sf"/>
</dbReference>
<dbReference type="InterPro" id="IPR036397">
    <property type="entry name" value="RNaseH_sf"/>
</dbReference>
<dbReference type="SUPFAM" id="SSF47473">
    <property type="entry name" value="EF-hand"/>
    <property type="match status" value="2"/>
</dbReference>
<accession>A0AAP0CD51</accession>
<dbReference type="GO" id="GO:0005509">
    <property type="term" value="F:calcium ion binding"/>
    <property type="evidence" value="ECO:0007669"/>
    <property type="project" value="InterPro"/>
</dbReference>
<dbReference type="PROSITE" id="PS50994">
    <property type="entry name" value="INTEGRASE"/>
    <property type="match status" value="1"/>
</dbReference>
<feature type="domain" description="EF-hand" evidence="4">
    <location>
        <begin position="2"/>
        <end position="37"/>
    </location>
</feature>
<feature type="domain" description="Integrase catalytic" evidence="5">
    <location>
        <begin position="748"/>
        <end position="912"/>
    </location>
</feature>
<gene>
    <name evidence="6" type="ORF">SSX86_028515</name>
</gene>
<comment type="caution">
    <text evidence="6">The sequence shown here is derived from an EMBL/GenBank/DDBJ whole genome shotgun (WGS) entry which is preliminary data.</text>
</comment>
<dbReference type="GO" id="GO:0003676">
    <property type="term" value="F:nucleic acid binding"/>
    <property type="evidence" value="ECO:0007669"/>
    <property type="project" value="InterPro"/>
</dbReference>
<dbReference type="PROSITE" id="PS00018">
    <property type="entry name" value="EF_HAND_1"/>
    <property type="match status" value="1"/>
</dbReference>
<feature type="compositionally biased region" description="Low complexity" evidence="3">
    <location>
        <begin position="467"/>
        <end position="486"/>
    </location>
</feature>
<evidence type="ECO:0000313" key="7">
    <source>
        <dbReference type="Proteomes" id="UP001408789"/>
    </source>
</evidence>
<dbReference type="PANTHER" id="PTHR47481">
    <property type="match status" value="1"/>
</dbReference>
<organism evidence="6 7">
    <name type="scientific">Deinandra increscens subsp. villosa</name>
    <dbReference type="NCBI Taxonomy" id="3103831"/>
    <lineage>
        <taxon>Eukaryota</taxon>
        <taxon>Viridiplantae</taxon>
        <taxon>Streptophyta</taxon>
        <taxon>Embryophyta</taxon>
        <taxon>Tracheophyta</taxon>
        <taxon>Spermatophyta</taxon>
        <taxon>Magnoliopsida</taxon>
        <taxon>eudicotyledons</taxon>
        <taxon>Gunneridae</taxon>
        <taxon>Pentapetalae</taxon>
        <taxon>asterids</taxon>
        <taxon>campanulids</taxon>
        <taxon>Asterales</taxon>
        <taxon>Asteraceae</taxon>
        <taxon>Asteroideae</taxon>
        <taxon>Heliantheae alliance</taxon>
        <taxon>Madieae</taxon>
        <taxon>Madiinae</taxon>
        <taxon>Deinandra</taxon>
    </lineage>
</organism>
<keyword evidence="1" id="KW-0064">Aspartyl protease</keyword>
<reference evidence="6 7" key="1">
    <citation type="submission" date="2024-04" db="EMBL/GenBank/DDBJ databases">
        <title>The reference genome of an endangered Asteraceae, Deinandra increscens subsp. villosa, native to the Central Coast of California.</title>
        <authorList>
            <person name="Guilliams M."/>
            <person name="Hasenstab-Lehman K."/>
            <person name="Meyer R."/>
            <person name="Mcevoy S."/>
        </authorList>
    </citation>
    <scope>NUCLEOTIDE SEQUENCE [LARGE SCALE GENOMIC DNA]</scope>
    <source>
        <tissue evidence="6">Leaf</tissue>
    </source>
</reference>
<name>A0AAP0CD51_9ASTR</name>
<dbReference type="InterPro" id="IPR012337">
    <property type="entry name" value="RNaseH-like_sf"/>
</dbReference>
<feature type="compositionally biased region" description="Pro residues" evidence="3">
    <location>
        <begin position="1055"/>
        <end position="1070"/>
    </location>
</feature>
<keyword evidence="1" id="KW-0645">Protease</keyword>
<dbReference type="InterPro" id="IPR054722">
    <property type="entry name" value="PolX-like_BBD"/>
</dbReference>
<dbReference type="Pfam" id="PF13976">
    <property type="entry name" value="gag_pre-integrs"/>
    <property type="match status" value="1"/>
</dbReference>
<dbReference type="InterPro" id="IPR002048">
    <property type="entry name" value="EF_hand_dom"/>
</dbReference>
<dbReference type="Pfam" id="PF25597">
    <property type="entry name" value="SH3_retrovirus"/>
    <property type="match status" value="1"/>
</dbReference>
<feature type="compositionally biased region" description="Polar residues" evidence="3">
    <location>
        <begin position="986"/>
        <end position="1004"/>
    </location>
</feature>
<evidence type="ECO:0000256" key="2">
    <source>
        <dbReference type="ARBA" id="ARBA00022837"/>
    </source>
</evidence>
<feature type="compositionally biased region" description="Low complexity" evidence="3">
    <location>
        <begin position="1037"/>
        <end position="1054"/>
    </location>
</feature>
<feature type="region of interest" description="Disordered" evidence="3">
    <location>
        <begin position="415"/>
        <end position="438"/>
    </location>
</feature>
<dbReference type="InterPro" id="IPR001584">
    <property type="entry name" value="Integrase_cat-core"/>
</dbReference>
<dbReference type="Pfam" id="PF07727">
    <property type="entry name" value="RVT_2"/>
    <property type="match status" value="1"/>
</dbReference>
<dbReference type="PROSITE" id="PS50222">
    <property type="entry name" value="EF_HAND_2"/>
    <property type="match status" value="2"/>
</dbReference>
<dbReference type="InterPro" id="IPR018247">
    <property type="entry name" value="EF_Hand_1_Ca_BS"/>
</dbReference>
<feature type="domain" description="EF-hand" evidence="4">
    <location>
        <begin position="38"/>
        <end position="73"/>
    </location>
</feature>
<keyword evidence="1" id="KW-0378">Hydrolase</keyword>
<evidence type="ECO:0000256" key="1">
    <source>
        <dbReference type="ARBA" id="ARBA00022750"/>
    </source>
</evidence>
<dbReference type="Gene3D" id="3.30.420.10">
    <property type="entry name" value="Ribonuclease H-like superfamily/Ribonuclease H"/>
    <property type="match status" value="1"/>
</dbReference>
<dbReference type="GO" id="GO:0004190">
    <property type="term" value="F:aspartic-type endopeptidase activity"/>
    <property type="evidence" value="ECO:0007669"/>
    <property type="project" value="UniProtKB-KW"/>
</dbReference>
<dbReference type="InterPro" id="IPR057670">
    <property type="entry name" value="SH3_retrovirus"/>
</dbReference>
<evidence type="ECO:0000256" key="3">
    <source>
        <dbReference type="SAM" id="MobiDB-lite"/>
    </source>
</evidence>
<dbReference type="Pfam" id="PF22936">
    <property type="entry name" value="Pol_BBD"/>
    <property type="match status" value="1"/>
</dbReference>
<dbReference type="SUPFAM" id="SSF56672">
    <property type="entry name" value="DNA/RNA polymerases"/>
    <property type="match status" value="1"/>
</dbReference>
<dbReference type="EMBL" id="JBCNJP010000027">
    <property type="protein sequence ID" value="KAK9051887.1"/>
    <property type="molecule type" value="Genomic_DNA"/>
</dbReference>
<feature type="region of interest" description="Disordered" evidence="3">
    <location>
        <begin position="986"/>
        <end position="1119"/>
    </location>
</feature>
<dbReference type="SMART" id="SM00054">
    <property type="entry name" value="EFh"/>
    <property type="match status" value="2"/>
</dbReference>
<feature type="region of interest" description="Disordered" evidence="3">
    <location>
        <begin position="467"/>
        <end position="509"/>
    </location>
</feature>